<dbReference type="EMBL" id="MJBS01000032">
    <property type="protein sequence ID" value="OHE99860.1"/>
    <property type="molecule type" value="Genomic_DNA"/>
</dbReference>
<evidence type="ECO:0000313" key="3">
    <source>
        <dbReference type="Proteomes" id="UP000176998"/>
    </source>
</evidence>
<comment type="function">
    <text evidence="1">Catalyzes the aldol condensation of dihydroxyacetone phosphate (DHAP or glycerone-phosphate) with glyceraldehyde 3-phosphate (G3P) to form fructose 1,6-bisphosphate (FBP) in gluconeogenesis and the reverse reaction in glycolysis.</text>
</comment>
<dbReference type="InterPro" id="IPR013785">
    <property type="entry name" value="Aldolase_TIM"/>
</dbReference>
<protein>
    <recommendedName>
        <fullName evidence="1">Fructose-bisphosphate aldolase</fullName>
        <shortName evidence="1">FBP aldolase</shortName>
        <ecNumber evidence="1">4.1.2.13</ecNumber>
    </recommendedName>
</protein>
<dbReference type="EC" id="4.1.2.13" evidence="1"/>
<name>A0A1G4BER7_9PEZI</name>
<proteinExistence type="inferred from homology"/>
<dbReference type="STRING" id="1209926.A0A1G4BER7"/>
<dbReference type="GO" id="GO:0006096">
    <property type="term" value="P:glycolytic process"/>
    <property type="evidence" value="ECO:0007669"/>
    <property type="project" value="UniProtKB-UniPathway"/>
</dbReference>
<dbReference type="Proteomes" id="UP000176998">
    <property type="component" value="Unassembled WGS sequence"/>
</dbReference>
<dbReference type="GO" id="GO:0004332">
    <property type="term" value="F:fructose-bisphosphate aldolase activity"/>
    <property type="evidence" value="ECO:0007669"/>
    <property type="project" value="UniProtKB-EC"/>
</dbReference>
<keyword evidence="1" id="KW-0862">Zinc</keyword>
<sequence length="173" mass="18923">MASWTRPDWTSKTMIEEVDEFIATGVNSPAPAFGNLHDEYGKLGTQLNFERLEKIRAQIAGKVWKALHGTNGFPPDLMKQCIAAGATKIKHQQAGAGRLLRPSQVPAHAIPAHYAYRGGHEQGYPADEGMNGDLWTSRPGVIEWLLGVGSFPSELQLLAERLDRPARSNVPGL</sequence>
<comment type="similarity">
    <text evidence="1">Belongs to the class II fructose-bisphosphate aldolase family.</text>
</comment>
<dbReference type="UniPathway" id="UPA00109">
    <property type="reaction ID" value="UER00183"/>
</dbReference>
<dbReference type="OrthoDB" id="2558351at2759"/>
<keyword evidence="3" id="KW-1185">Reference proteome</keyword>
<gene>
    <name evidence="2" type="ORF">CORC01_04761</name>
</gene>
<dbReference type="GeneID" id="34557918"/>
<comment type="caution">
    <text evidence="2">The sequence shown here is derived from an EMBL/GenBank/DDBJ whole genome shotgun (WGS) entry which is preliminary data.</text>
</comment>
<dbReference type="RefSeq" id="XP_022477005.1">
    <property type="nucleotide sequence ID" value="XM_022616408.1"/>
</dbReference>
<dbReference type="Gene3D" id="3.20.20.70">
    <property type="entry name" value="Aldolase class I"/>
    <property type="match status" value="1"/>
</dbReference>
<evidence type="ECO:0000313" key="2">
    <source>
        <dbReference type="EMBL" id="OHE99860.1"/>
    </source>
</evidence>
<reference evidence="2 3" key="1">
    <citation type="submission" date="2016-09" db="EMBL/GenBank/DDBJ databases">
        <authorList>
            <person name="Capua I."/>
            <person name="De Benedictis P."/>
            <person name="Joannis T."/>
            <person name="Lombin L.H."/>
            <person name="Cattoli G."/>
        </authorList>
    </citation>
    <scope>NUCLEOTIDE SEQUENCE [LARGE SCALE GENOMIC DNA]</scope>
    <source>
        <strain evidence="2 3">IMI 309357</strain>
    </source>
</reference>
<keyword evidence="1" id="KW-0324">Glycolysis</keyword>
<dbReference type="GO" id="GO:0008270">
    <property type="term" value="F:zinc ion binding"/>
    <property type="evidence" value="ECO:0007669"/>
    <property type="project" value="UniProtKB-UniRule"/>
</dbReference>
<evidence type="ECO:0000256" key="1">
    <source>
        <dbReference type="RuleBase" id="RU366023"/>
    </source>
</evidence>
<dbReference type="AlphaFoldDB" id="A0A1G4BER7"/>
<comment type="catalytic activity">
    <reaction evidence="1">
        <text>beta-D-fructose 1,6-bisphosphate = D-glyceraldehyde 3-phosphate + dihydroxyacetone phosphate</text>
        <dbReference type="Rhea" id="RHEA:14729"/>
        <dbReference type="ChEBI" id="CHEBI:32966"/>
        <dbReference type="ChEBI" id="CHEBI:57642"/>
        <dbReference type="ChEBI" id="CHEBI:59776"/>
        <dbReference type="EC" id="4.1.2.13"/>
    </reaction>
</comment>
<comment type="cofactor">
    <cofactor evidence="1">
        <name>Zn(2+)</name>
        <dbReference type="ChEBI" id="CHEBI:29105"/>
    </cofactor>
    <text evidence="1">Binds 2 Zn(2+) ions per subunit. One is catalytic and the other provides a structural contribution.</text>
</comment>
<accession>A0A1G4BER7</accession>
<dbReference type="InterPro" id="IPR000771">
    <property type="entry name" value="FBA_II"/>
</dbReference>
<comment type="pathway">
    <text evidence="1">Carbohydrate degradation; glycolysis; D-glyceraldehyde 3-phosphate and glycerone phosphate from D-glucose: step 4/4.</text>
</comment>
<dbReference type="Pfam" id="PF01116">
    <property type="entry name" value="F_bP_aldolase"/>
    <property type="match status" value="1"/>
</dbReference>
<organism evidence="2 3">
    <name type="scientific">Colletotrichum orchidophilum</name>
    <dbReference type="NCBI Taxonomy" id="1209926"/>
    <lineage>
        <taxon>Eukaryota</taxon>
        <taxon>Fungi</taxon>
        <taxon>Dikarya</taxon>
        <taxon>Ascomycota</taxon>
        <taxon>Pezizomycotina</taxon>
        <taxon>Sordariomycetes</taxon>
        <taxon>Hypocreomycetidae</taxon>
        <taxon>Glomerellales</taxon>
        <taxon>Glomerellaceae</taxon>
        <taxon>Colletotrichum</taxon>
    </lineage>
</organism>
<dbReference type="SUPFAM" id="SSF51569">
    <property type="entry name" value="Aldolase"/>
    <property type="match status" value="1"/>
</dbReference>
<keyword evidence="1" id="KW-0479">Metal-binding</keyword>
<keyword evidence="1" id="KW-0456">Lyase</keyword>